<name>A0ABP0F194_CLALP</name>
<evidence type="ECO:0000313" key="3">
    <source>
        <dbReference type="Proteomes" id="UP001642483"/>
    </source>
</evidence>
<feature type="compositionally biased region" description="Polar residues" evidence="1">
    <location>
        <begin position="115"/>
        <end position="131"/>
    </location>
</feature>
<evidence type="ECO:0000256" key="1">
    <source>
        <dbReference type="SAM" id="MobiDB-lite"/>
    </source>
</evidence>
<feature type="region of interest" description="Disordered" evidence="1">
    <location>
        <begin position="88"/>
        <end position="137"/>
    </location>
</feature>
<accession>A0ABP0F194</accession>
<proteinExistence type="predicted"/>
<gene>
    <name evidence="2" type="ORF">CVLEPA_LOCUS1060</name>
</gene>
<feature type="compositionally biased region" description="Polar residues" evidence="1">
    <location>
        <begin position="97"/>
        <end position="106"/>
    </location>
</feature>
<keyword evidence="3" id="KW-1185">Reference proteome</keyword>
<evidence type="ECO:0000313" key="2">
    <source>
        <dbReference type="EMBL" id="CAK8672062.1"/>
    </source>
</evidence>
<dbReference type="EMBL" id="CAWYQH010000001">
    <property type="protein sequence ID" value="CAK8672062.1"/>
    <property type="molecule type" value="Genomic_DNA"/>
</dbReference>
<sequence>MSGYSVVDPDHTSPSHIHRALQRAAASFYSEKINEPKPENPTISKTAVQADHRSIKEVGTSRASYRSYTSASSPITFLTAKEIQSSVKRSRRWSGARKSSTIQSLKISPHHAGRSPTSGVAKQSTVNQNEETAAPESAYHRTIYDILSAKSPRSSYGHLTKALERSEKNPIKRQNPSLERETLEKILLRDGSDGISSQDKNNPYYPAKYDWALRYSLKPNQDIKQNVTTSSNVESLPRIRNIDGNNCAINPVNLTNVLNDLERRKSPELVPSVKRQAAHRALQAYLKREQSATKAQPKYFMTIRLPNPSASYAENEIAKKRKTRLSMRRGNQASVSSFLPFLERCESHKGNNSIASNLPASPPNSGLLCRTNVQPFVFSKHSTPRTAET</sequence>
<dbReference type="Proteomes" id="UP001642483">
    <property type="component" value="Unassembled WGS sequence"/>
</dbReference>
<protein>
    <submittedName>
        <fullName evidence="2">Uncharacterized protein</fullName>
    </submittedName>
</protein>
<comment type="caution">
    <text evidence="2">The sequence shown here is derived from an EMBL/GenBank/DDBJ whole genome shotgun (WGS) entry which is preliminary data.</text>
</comment>
<reference evidence="2 3" key="1">
    <citation type="submission" date="2024-02" db="EMBL/GenBank/DDBJ databases">
        <authorList>
            <person name="Daric V."/>
            <person name="Darras S."/>
        </authorList>
    </citation>
    <scope>NUCLEOTIDE SEQUENCE [LARGE SCALE GENOMIC DNA]</scope>
</reference>
<organism evidence="2 3">
    <name type="scientific">Clavelina lepadiformis</name>
    <name type="common">Light-bulb sea squirt</name>
    <name type="synonym">Ascidia lepadiformis</name>
    <dbReference type="NCBI Taxonomy" id="159417"/>
    <lineage>
        <taxon>Eukaryota</taxon>
        <taxon>Metazoa</taxon>
        <taxon>Chordata</taxon>
        <taxon>Tunicata</taxon>
        <taxon>Ascidiacea</taxon>
        <taxon>Aplousobranchia</taxon>
        <taxon>Clavelinidae</taxon>
        <taxon>Clavelina</taxon>
    </lineage>
</organism>